<dbReference type="AlphaFoldDB" id="A0A8K0JPG1"/>
<reference evidence="7" key="1">
    <citation type="submission" date="2020-04" db="EMBL/GenBank/DDBJ databases">
        <title>Analysis of mating type loci in Filobasidium floriforme.</title>
        <authorList>
            <person name="Nowrousian M."/>
        </authorList>
    </citation>
    <scope>NUCLEOTIDE SEQUENCE</scope>
    <source>
        <strain evidence="7">CBS 6242</strain>
    </source>
</reference>
<feature type="repeat" description="WD" evidence="3">
    <location>
        <begin position="84"/>
        <end position="120"/>
    </location>
</feature>
<evidence type="ECO:0000256" key="3">
    <source>
        <dbReference type="PROSITE-ProRule" id="PRU00221"/>
    </source>
</evidence>
<comment type="caution">
    <text evidence="7">The sequence shown here is derived from an EMBL/GenBank/DDBJ whole genome shotgun (WGS) entry which is preliminary data.</text>
</comment>
<sequence>MSRFVRPSKYRHTYSQQAKKEHNYENLKVSTSAWDTDLIKANPKFLSINYQASGGGAFLVLPLLSPFSAPAIPTPKLPDLLPLCRGHSGPVLDTAWHPHKEAVLASAGEDGKIFLWNFESEISNSARGSEGTGYSGKFSGWGEENWTTPSDWEHTAFIPKAGQGKKVGQVVFNPVASGLLASASGDHVVRLWDVDSGKFDEALVELKGHKDTVQSVCWNYTGDLLITTSRDKQIRMYDPRAGSDPIKQADGHGGIKGSRVVWLGDRERAVTTGFSRMSDRQMILWDTATLKPISTENIDSSSGVIMPHYVEGNSVLLLAGKGFSRRRYYEYADDELFYLNEHKSADPQRGFTLLPRHAVDVGQNEIARGFKLTTSTVEPIGFVVPRKAESFQADIFPPAPSDEAAFTAKEWMDGKKGPPKLIDMESRAQAAYQAPAQPEKKETPVESPPAQAEKKETPARSVSLPNPTPAVAPATEATAEYPKDVPMLSATKVPEPTDFNPKDLEIKQDDPDSDDEELTEAKKRAPVDEDDFEEEAKPSVVDVSGSEEKKADKVARVETPAGDKTPITTQNPGDVSARSRFFSVAPLISRHLAGQGRL</sequence>
<dbReference type="PANTHER" id="PTHR10856:SF0">
    <property type="entry name" value="CORONIN"/>
    <property type="match status" value="1"/>
</dbReference>
<dbReference type="InterPro" id="IPR015505">
    <property type="entry name" value="Coronin"/>
</dbReference>
<evidence type="ECO:0000256" key="2">
    <source>
        <dbReference type="ARBA" id="ARBA00022737"/>
    </source>
</evidence>
<dbReference type="GO" id="GO:0007015">
    <property type="term" value="P:actin filament organization"/>
    <property type="evidence" value="ECO:0007669"/>
    <property type="project" value="TreeGrafter"/>
</dbReference>
<dbReference type="InterPro" id="IPR036322">
    <property type="entry name" value="WD40_repeat_dom_sf"/>
</dbReference>
<dbReference type="SUPFAM" id="SSF50978">
    <property type="entry name" value="WD40 repeat-like"/>
    <property type="match status" value="1"/>
</dbReference>
<dbReference type="InterPro" id="IPR001680">
    <property type="entry name" value="WD40_rpt"/>
</dbReference>
<evidence type="ECO:0000259" key="6">
    <source>
        <dbReference type="SMART" id="SM01166"/>
    </source>
</evidence>
<accession>A0A8K0JPG1</accession>
<dbReference type="InterPro" id="IPR019775">
    <property type="entry name" value="WD40_repeat_CS"/>
</dbReference>
<dbReference type="Pfam" id="PF08953">
    <property type="entry name" value="DUF1899"/>
    <property type="match status" value="1"/>
</dbReference>
<keyword evidence="1 3" id="KW-0853">WD repeat</keyword>
<feature type="compositionally biased region" description="Basic and acidic residues" evidence="5">
    <location>
        <begin position="500"/>
        <end position="510"/>
    </location>
</feature>
<evidence type="ECO:0000256" key="4">
    <source>
        <dbReference type="RuleBase" id="RU280818"/>
    </source>
</evidence>
<dbReference type="SMART" id="SM00320">
    <property type="entry name" value="WD40"/>
    <property type="match status" value="3"/>
</dbReference>
<keyword evidence="8" id="KW-1185">Reference proteome</keyword>
<evidence type="ECO:0000313" key="8">
    <source>
        <dbReference type="Proteomes" id="UP000812966"/>
    </source>
</evidence>
<evidence type="ECO:0000256" key="5">
    <source>
        <dbReference type="SAM" id="MobiDB-lite"/>
    </source>
</evidence>
<feature type="compositionally biased region" description="Low complexity" evidence="5">
    <location>
        <begin position="469"/>
        <end position="480"/>
    </location>
</feature>
<dbReference type="Gene3D" id="2.130.10.10">
    <property type="entry name" value="YVTN repeat-like/Quinoprotein amine dehydrogenase"/>
    <property type="match status" value="1"/>
</dbReference>
<evidence type="ECO:0000313" key="7">
    <source>
        <dbReference type="EMBL" id="KAG7562702.1"/>
    </source>
</evidence>
<dbReference type="Pfam" id="PF00400">
    <property type="entry name" value="WD40"/>
    <property type="match status" value="2"/>
</dbReference>
<dbReference type="PROSITE" id="PS00678">
    <property type="entry name" value="WD_REPEATS_1"/>
    <property type="match status" value="2"/>
</dbReference>
<dbReference type="Pfam" id="PF16300">
    <property type="entry name" value="WD40_4"/>
    <property type="match status" value="1"/>
</dbReference>
<dbReference type="PROSITE" id="PS50294">
    <property type="entry name" value="WD_REPEATS_REGION"/>
    <property type="match status" value="3"/>
</dbReference>
<dbReference type="SMART" id="SM01167">
    <property type="entry name" value="DUF1900"/>
    <property type="match status" value="1"/>
</dbReference>
<name>A0A8K0JPG1_9TREE</name>
<gene>
    <name evidence="7" type="ORF">FFLO_01862</name>
</gene>
<keyword evidence="2 4" id="KW-0677">Repeat</keyword>
<proteinExistence type="inferred from homology"/>
<dbReference type="PROSITE" id="PS50082">
    <property type="entry name" value="WD_REPEATS_2"/>
    <property type="match status" value="3"/>
</dbReference>
<comment type="similarity">
    <text evidence="4">Belongs to the WD repeat coronin family.</text>
</comment>
<protein>
    <recommendedName>
        <fullName evidence="4">Coronin</fullName>
    </recommendedName>
</protein>
<feature type="repeat" description="WD" evidence="3">
    <location>
        <begin position="160"/>
        <end position="202"/>
    </location>
</feature>
<dbReference type="InterPro" id="IPR015048">
    <property type="entry name" value="DUF1899"/>
</dbReference>
<organism evidence="7 8">
    <name type="scientific">Filobasidium floriforme</name>
    <dbReference type="NCBI Taxonomy" id="5210"/>
    <lineage>
        <taxon>Eukaryota</taxon>
        <taxon>Fungi</taxon>
        <taxon>Dikarya</taxon>
        <taxon>Basidiomycota</taxon>
        <taxon>Agaricomycotina</taxon>
        <taxon>Tremellomycetes</taxon>
        <taxon>Filobasidiales</taxon>
        <taxon>Filobasidiaceae</taxon>
        <taxon>Filobasidium</taxon>
    </lineage>
</organism>
<dbReference type="InterPro" id="IPR015943">
    <property type="entry name" value="WD40/YVTN_repeat-like_dom_sf"/>
</dbReference>
<feature type="compositionally biased region" description="Basic and acidic residues" evidence="5">
    <location>
        <begin position="546"/>
        <end position="556"/>
    </location>
</feature>
<dbReference type="EMBL" id="JABELV010000027">
    <property type="protein sequence ID" value="KAG7562702.1"/>
    <property type="molecule type" value="Genomic_DNA"/>
</dbReference>
<feature type="region of interest" description="Disordered" evidence="5">
    <location>
        <begin position="427"/>
        <end position="574"/>
    </location>
</feature>
<dbReference type="Proteomes" id="UP000812966">
    <property type="component" value="Unassembled WGS sequence"/>
</dbReference>
<dbReference type="PANTHER" id="PTHR10856">
    <property type="entry name" value="CORONIN"/>
    <property type="match status" value="1"/>
</dbReference>
<feature type="repeat" description="WD" evidence="3">
    <location>
        <begin position="206"/>
        <end position="238"/>
    </location>
</feature>
<feature type="compositionally biased region" description="Low complexity" evidence="5">
    <location>
        <begin position="428"/>
        <end position="437"/>
    </location>
</feature>
<dbReference type="SMART" id="SM01166">
    <property type="entry name" value="DUF1899"/>
    <property type="match status" value="1"/>
</dbReference>
<evidence type="ECO:0000256" key="1">
    <source>
        <dbReference type="ARBA" id="ARBA00022574"/>
    </source>
</evidence>
<dbReference type="GO" id="GO:0051015">
    <property type="term" value="F:actin filament binding"/>
    <property type="evidence" value="ECO:0007669"/>
    <property type="project" value="TreeGrafter"/>
</dbReference>
<feature type="domain" description="DUF1899" evidence="6">
    <location>
        <begin position="3"/>
        <end position="67"/>
    </location>
</feature>